<evidence type="ECO:0000313" key="2">
    <source>
        <dbReference type="Proteomes" id="UP000319449"/>
    </source>
</evidence>
<dbReference type="RefSeq" id="WP_145025078.1">
    <property type="nucleotide sequence ID" value="NZ_VLLN01000029.1"/>
</dbReference>
<evidence type="ECO:0008006" key="3">
    <source>
        <dbReference type="Google" id="ProtNLM"/>
    </source>
</evidence>
<evidence type="ECO:0000313" key="1">
    <source>
        <dbReference type="EMBL" id="TWJ14287.1"/>
    </source>
</evidence>
<dbReference type="Gene3D" id="1.10.30.50">
    <property type="match status" value="1"/>
</dbReference>
<comment type="caution">
    <text evidence="1">The sequence shown here is derived from an EMBL/GenBank/DDBJ whole genome shotgun (WGS) entry which is preliminary data.</text>
</comment>
<accession>A0A562V980</accession>
<dbReference type="Proteomes" id="UP000319449">
    <property type="component" value="Unassembled WGS sequence"/>
</dbReference>
<proteinExistence type="predicted"/>
<keyword evidence="2" id="KW-1185">Reference proteome</keyword>
<dbReference type="OrthoDB" id="2081179at2"/>
<name>A0A562V980_9BACT</name>
<sequence>MAKKFLAGRCVHCLEEFDSLTSDHVFPDSWYPETTPENLEKWQMPACTECNRIHGRMENNLLLRFGLCIDPAENKSLGIAQKALLSVDPTHAKKPKDQEHRLKRRHKVMRSLIPHHSIPEESIFPNFGKYKDFPPEDQPGVPIAHSDLVMLGEKLVRGITYVVDGRFIEKDHTVEVFFLRDDAAAPIVAQLQQHGAVYEREPGIKITRVVAHDMPTSALFCIEIWGRLRMYAAVQPLSEETEP</sequence>
<dbReference type="AlphaFoldDB" id="A0A562V980"/>
<protein>
    <recommendedName>
        <fullName evidence="3">HNH endonuclease</fullName>
    </recommendedName>
</protein>
<reference evidence="1 2" key="1">
    <citation type="submission" date="2019-07" db="EMBL/GenBank/DDBJ databases">
        <title>Genomic Encyclopedia of Archaeal and Bacterial Type Strains, Phase II (KMG-II): from individual species to whole genera.</title>
        <authorList>
            <person name="Goeker M."/>
        </authorList>
    </citation>
    <scope>NUCLEOTIDE SEQUENCE [LARGE SCALE GENOMIC DNA]</scope>
    <source>
        <strain evidence="1 2">ATCC BAA-1139</strain>
    </source>
</reference>
<dbReference type="EMBL" id="VLLN01000029">
    <property type="protein sequence ID" value="TWJ14287.1"/>
    <property type="molecule type" value="Genomic_DNA"/>
</dbReference>
<gene>
    <name evidence="1" type="ORF">JN12_03459</name>
</gene>
<organism evidence="1 2">
    <name type="scientific">Geobacter argillaceus</name>
    <dbReference type="NCBI Taxonomy" id="345631"/>
    <lineage>
        <taxon>Bacteria</taxon>
        <taxon>Pseudomonadati</taxon>
        <taxon>Thermodesulfobacteriota</taxon>
        <taxon>Desulfuromonadia</taxon>
        <taxon>Geobacterales</taxon>
        <taxon>Geobacteraceae</taxon>
        <taxon>Geobacter</taxon>
    </lineage>
</organism>